<gene>
    <name evidence="2" type="ORF">BFP71_14190</name>
</gene>
<accession>A0A1E5SZS4</accession>
<evidence type="ECO:0000313" key="3">
    <source>
        <dbReference type="Proteomes" id="UP000095552"/>
    </source>
</evidence>
<proteinExistence type="predicted"/>
<dbReference type="Gene3D" id="3.90.226.10">
    <property type="entry name" value="2-enoyl-CoA Hydratase, Chain A, domain 1"/>
    <property type="match status" value="1"/>
</dbReference>
<evidence type="ECO:0000313" key="2">
    <source>
        <dbReference type="EMBL" id="OEK04606.1"/>
    </source>
</evidence>
<keyword evidence="3" id="KW-1185">Reference proteome</keyword>
<dbReference type="CDD" id="cd07563">
    <property type="entry name" value="Peptidase_S41_IRBP"/>
    <property type="match status" value="1"/>
</dbReference>
<dbReference type="SUPFAM" id="SSF52096">
    <property type="entry name" value="ClpP/crotonase"/>
    <property type="match status" value="1"/>
</dbReference>
<reference evidence="2 3" key="1">
    <citation type="submission" date="2016-08" db="EMBL/GenBank/DDBJ databases">
        <title>Draft genome of Fabibacter sp. strain SK-8.</title>
        <authorList>
            <person name="Wong S.-K."/>
            <person name="Hamasaki K."/>
            <person name="Yoshizawa S."/>
        </authorList>
    </citation>
    <scope>NUCLEOTIDE SEQUENCE [LARGE SCALE GENOMIC DNA]</scope>
    <source>
        <strain evidence="2 3">SK-8</strain>
    </source>
</reference>
<name>A0A1E5SZS4_9BACT</name>
<dbReference type="EMBL" id="MDGQ01000005">
    <property type="protein sequence ID" value="OEK04606.1"/>
    <property type="molecule type" value="Genomic_DNA"/>
</dbReference>
<sequence length="297" mass="33619">MVDDMSKTIAKLIEDNYVLEEKGYEIADYFLKNLRAGRFYQAKTLKQLDSIMTKTLRESSNDYHLYTWNNKKIVEQLKVNSEEIEAEEEVTNFFNDSDAYNANFGFEKVDVLSGNIGYIKLNQINISDRSLKKLYASMALVEHTDALIIDLRNNGGGGSTIGSVLETYFLEGYKPLLEFRSRNGKPKIEYTVGWLLENRYLKPLYVLVNKGTASAAEAFVFALKSHNRCIAIGQPTSGGAFMNTYFPVNEDFIIAISTSAPFLPDTNTSWEGKGVQPDYLTKEEDALSKAIELIRNR</sequence>
<protein>
    <recommendedName>
        <fullName evidence="1">Tail specific protease domain-containing protein</fullName>
    </recommendedName>
</protein>
<dbReference type="InterPro" id="IPR005151">
    <property type="entry name" value="Tail-specific_protease"/>
</dbReference>
<comment type="caution">
    <text evidence="2">The sequence shown here is derived from an EMBL/GenBank/DDBJ whole genome shotgun (WGS) entry which is preliminary data.</text>
</comment>
<dbReference type="AlphaFoldDB" id="A0A1E5SZS4"/>
<dbReference type="Pfam" id="PF11918">
    <property type="entry name" value="Peptidase_S41_N"/>
    <property type="match status" value="1"/>
</dbReference>
<dbReference type="Pfam" id="PF03572">
    <property type="entry name" value="Peptidase_S41"/>
    <property type="match status" value="1"/>
</dbReference>
<dbReference type="Gene3D" id="3.30.750.44">
    <property type="match status" value="1"/>
</dbReference>
<organism evidence="2 3">
    <name type="scientific">Roseivirga misakiensis</name>
    <dbReference type="NCBI Taxonomy" id="1563681"/>
    <lineage>
        <taxon>Bacteria</taxon>
        <taxon>Pseudomonadati</taxon>
        <taxon>Bacteroidota</taxon>
        <taxon>Cytophagia</taxon>
        <taxon>Cytophagales</taxon>
        <taxon>Roseivirgaceae</taxon>
        <taxon>Roseivirga</taxon>
    </lineage>
</organism>
<dbReference type="STRING" id="1563681.BFP71_14190"/>
<dbReference type="SMART" id="SM00245">
    <property type="entry name" value="TSPc"/>
    <property type="match status" value="1"/>
</dbReference>
<evidence type="ECO:0000259" key="1">
    <source>
        <dbReference type="SMART" id="SM00245"/>
    </source>
</evidence>
<feature type="domain" description="Tail specific protease" evidence="1">
    <location>
        <begin position="86"/>
        <end position="282"/>
    </location>
</feature>
<dbReference type="PANTHER" id="PTHR11261:SF3">
    <property type="entry name" value="RETINOL-BINDING PROTEIN 3"/>
    <property type="match status" value="1"/>
</dbReference>
<dbReference type="Proteomes" id="UP000095552">
    <property type="component" value="Unassembled WGS sequence"/>
</dbReference>
<dbReference type="PANTHER" id="PTHR11261">
    <property type="entry name" value="INTERPHOTORECEPTOR RETINOID-BINDING PROTEIN"/>
    <property type="match status" value="1"/>
</dbReference>
<dbReference type="InterPro" id="IPR029045">
    <property type="entry name" value="ClpP/crotonase-like_dom_sf"/>
</dbReference>
<dbReference type="GO" id="GO:0008236">
    <property type="term" value="F:serine-type peptidase activity"/>
    <property type="evidence" value="ECO:0007669"/>
    <property type="project" value="InterPro"/>
</dbReference>
<dbReference type="GO" id="GO:0006508">
    <property type="term" value="P:proteolysis"/>
    <property type="evidence" value="ECO:0007669"/>
    <property type="project" value="InterPro"/>
</dbReference>